<evidence type="ECO:0000313" key="2">
    <source>
        <dbReference type="Proteomes" id="UP001160148"/>
    </source>
</evidence>
<organism evidence="1 2">
    <name type="scientific">Macrosiphum euphorbiae</name>
    <name type="common">potato aphid</name>
    <dbReference type="NCBI Taxonomy" id="13131"/>
    <lineage>
        <taxon>Eukaryota</taxon>
        <taxon>Metazoa</taxon>
        <taxon>Ecdysozoa</taxon>
        <taxon>Arthropoda</taxon>
        <taxon>Hexapoda</taxon>
        <taxon>Insecta</taxon>
        <taxon>Pterygota</taxon>
        <taxon>Neoptera</taxon>
        <taxon>Paraneoptera</taxon>
        <taxon>Hemiptera</taxon>
        <taxon>Sternorrhyncha</taxon>
        <taxon>Aphidomorpha</taxon>
        <taxon>Aphidoidea</taxon>
        <taxon>Aphididae</taxon>
        <taxon>Macrosiphini</taxon>
        <taxon>Macrosiphum</taxon>
    </lineage>
</organism>
<dbReference type="EMBL" id="CARXXK010000002">
    <property type="protein sequence ID" value="CAI6360041.1"/>
    <property type="molecule type" value="Genomic_DNA"/>
</dbReference>
<accession>A0AAV0WX35</accession>
<reference evidence="1 2" key="1">
    <citation type="submission" date="2023-01" db="EMBL/GenBank/DDBJ databases">
        <authorList>
            <person name="Whitehead M."/>
        </authorList>
    </citation>
    <scope>NUCLEOTIDE SEQUENCE [LARGE SCALE GENOMIC DNA]</scope>
</reference>
<evidence type="ECO:0000313" key="1">
    <source>
        <dbReference type="EMBL" id="CAI6360041.1"/>
    </source>
</evidence>
<gene>
    <name evidence="1" type="ORF">MEUPH1_LOCUS15385</name>
</gene>
<sequence>MKQYSVSHMLSERHDNNSIYHWLIEWIRDGAPCPKQVVTDMSLALMTAVVRAFTQYNNLKSYMCACFKLLMNTEVDLPTCLIRCDVAHVIKLVTTWKPLQLVDKRVKDFLIRSIAQMVLSDDLDDMKQLLESFFCLIYSKTDGRLENGFATASENGRQFLRRRIATIIAEQYFIDINEESVNEQHFEDLTTLTDVDNPFHEMTQKISIQCQNQVDQEVGDHDNMYFLPAVAPLVINLCTYIPLWSGVMFSSFKYGDIPPSSAPIESQFNDLKNRVLKHVNNMPMRIDDFVKVHIQSLDGTMKLTNASMNTQLCQNHSPLTHNKKVQEKSQKTLLTSKQSEIVHPDINSSQNTTQVNTYYEDDNFTATSITTSNQDDMYIQEPAKIINNEPKNNKASLYDTPNVENDADILRINDDLSNLDDILNSNGPLLNNINKTTDKSDKSTVIIIHDLHAIPLIENEDVGEENWGNILMNPKKKKTYLFNTKS</sequence>
<name>A0AAV0WX35_9HEMI</name>
<dbReference type="Proteomes" id="UP001160148">
    <property type="component" value="Unassembled WGS sequence"/>
</dbReference>
<protein>
    <submittedName>
        <fullName evidence="1">Uncharacterized protein</fullName>
    </submittedName>
</protein>
<proteinExistence type="predicted"/>
<comment type="caution">
    <text evidence="1">The sequence shown here is derived from an EMBL/GenBank/DDBJ whole genome shotgun (WGS) entry which is preliminary data.</text>
</comment>
<dbReference type="AlphaFoldDB" id="A0AAV0WX35"/>
<keyword evidence="2" id="KW-1185">Reference proteome</keyword>